<evidence type="ECO:0000313" key="1">
    <source>
        <dbReference type="EMBL" id="PWW75404.1"/>
    </source>
</evidence>
<dbReference type="AlphaFoldDB" id="A0A317SLR9"/>
<reference evidence="1 2" key="1">
    <citation type="submission" date="2018-03" db="EMBL/GenBank/DDBJ databases">
        <title>Genomes of Pezizomycetes fungi and the evolution of truffles.</title>
        <authorList>
            <person name="Murat C."/>
            <person name="Payen T."/>
            <person name="Noel B."/>
            <person name="Kuo A."/>
            <person name="Martin F.M."/>
        </authorList>
    </citation>
    <scope>NUCLEOTIDE SEQUENCE [LARGE SCALE GENOMIC DNA]</scope>
    <source>
        <strain evidence="1">091103-1</strain>
    </source>
</reference>
<organism evidence="1 2">
    <name type="scientific">Tuber magnatum</name>
    <name type="common">white Piedmont truffle</name>
    <dbReference type="NCBI Taxonomy" id="42249"/>
    <lineage>
        <taxon>Eukaryota</taxon>
        <taxon>Fungi</taxon>
        <taxon>Dikarya</taxon>
        <taxon>Ascomycota</taxon>
        <taxon>Pezizomycotina</taxon>
        <taxon>Pezizomycetes</taxon>
        <taxon>Pezizales</taxon>
        <taxon>Tuberaceae</taxon>
        <taxon>Tuber</taxon>
    </lineage>
</organism>
<protein>
    <submittedName>
        <fullName evidence="1">Uncharacterized protein</fullName>
    </submittedName>
</protein>
<dbReference type="EMBL" id="PYWC01000046">
    <property type="protein sequence ID" value="PWW75404.1"/>
    <property type="molecule type" value="Genomic_DNA"/>
</dbReference>
<keyword evidence="2" id="KW-1185">Reference proteome</keyword>
<sequence>MFPTLSTRFPLPGVWLSLICPQACRRGFALETAGMHCPPFPTADCISCLEVLVSDTPIPLGEDKNSEAVGFRENCHALLETPSFEPRSQSITDLAALPSVASCLLGELDRDLQRIGEGLFESSVVSSPACSTVMQAHSDIAVGNRDPYFGSYVEVEDKASTASAVSYDSDRPAVASANGPLFSRDEERYEAMLEVAADVEAIARGHHLQ</sequence>
<proteinExistence type="predicted"/>
<accession>A0A317SLR9</accession>
<evidence type="ECO:0000313" key="2">
    <source>
        <dbReference type="Proteomes" id="UP000246991"/>
    </source>
</evidence>
<gene>
    <name evidence="1" type="ORF">C7212DRAFT_345386</name>
</gene>
<comment type="caution">
    <text evidence="1">The sequence shown here is derived from an EMBL/GenBank/DDBJ whole genome shotgun (WGS) entry which is preliminary data.</text>
</comment>
<dbReference type="Proteomes" id="UP000246991">
    <property type="component" value="Unassembled WGS sequence"/>
</dbReference>
<name>A0A317SLR9_9PEZI</name>